<dbReference type="AlphaFoldDB" id="A0A2G9S5T6"/>
<gene>
    <name evidence="1" type="ORF">AB205_0001960</name>
</gene>
<evidence type="ECO:0000313" key="1">
    <source>
        <dbReference type="EMBL" id="PIO35497.1"/>
    </source>
</evidence>
<accession>A0A2G9S5T6</accession>
<evidence type="ECO:0000313" key="2">
    <source>
        <dbReference type="Proteomes" id="UP000228934"/>
    </source>
</evidence>
<reference evidence="2" key="1">
    <citation type="journal article" date="2017" name="Nat. Commun.">
        <title>The North American bullfrog draft genome provides insight into hormonal regulation of long noncoding RNA.</title>
        <authorList>
            <person name="Hammond S.A."/>
            <person name="Warren R.L."/>
            <person name="Vandervalk B.P."/>
            <person name="Kucuk E."/>
            <person name="Khan H."/>
            <person name="Gibb E.A."/>
            <person name="Pandoh P."/>
            <person name="Kirk H."/>
            <person name="Zhao Y."/>
            <person name="Jones M."/>
            <person name="Mungall A.J."/>
            <person name="Coope R."/>
            <person name="Pleasance S."/>
            <person name="Moore R.A."/>
            <person name="Holt R.A."/>
            <person name="Round J.M."/>
            <person name="Ohora S."/>
            <person name="Walle B.V."/>
            <person name="Veldhoen N."/>
            <person name="Helbing C.C."/>
            <person name="Birol I."/>
        </authorList>
    </citation>
    <scope>NUCLEOTIDE SEQUENCE [LARGE SCALE GENOMIC DNA]</scope>
</reference>
<keyword evidence="2" id="KW-1185">Reference proteome</keyword>
<name>A0A2G9S5T6_AQUCT</name>
<dbReference type="Proteomes" id="UP000228934">
    <property type="component" value="Unassembled WGS sequence"/>
</dbReference>
<dbReference type="EMBL" id="KV926747">
    <property type="protein sequence ID" value="PIO35497.1"/>
    <property type="molecule type" value="Genomic_DNA"/>
</dbReference>
<organism evidence="1 2">
    <name type="scientific">Aquarana catesbeiana</name>
    <name type="common">American bullfrog</name>
    <name type="synonym">Rana catesbeiana</name>
    <dbReference type="NCBI Taxonomy" id="8400"/>
    <lineage>
        <taxon>Eukaryota</taxon>
        <taxon>Metazoa</taxon>
        <taxon>Chordata</taxon>
        <taxon>Craniata</taxon>
        <taxon>Vertebrata</taxon>
        <taxon>Euteleostomi</taxon>
        <taxon>Amphibia</taxon>
        <taxon>Batrachia</taxon>
        <taxon>Anura</taxon>
        <taxon>Neobatrachia</taxon>
        <taxon>Ranoidea</taxon>
        <taxon>Ranidae</taxon>
        <taxon>Aquarana</taxon>
    </lineage>
</organism>
<sequence length="71" mass="8092">MMAVSTYRHLAICVHLQNLAFPRVTSQHLLKAISNTVYKYSCLIFPSISRKVELCKFQICVFIVGLKHALP</sequence>
<proteinExistence type="predicted"/>
<protein>
    <submittedName>
        <fullName evidence="1">Uncharacterized protein</fullName>
    </submittedName>
</protein>